<accession>A0ABX0SEG3</accession>
<gene>
    <name evidence="1" type="ORF">FB473_000986</name>
</gene>
<dbReference type="Pfam" id="PF20060">
    <property type="entry name" value="DUF6459"/>
    <property type="match status" value="1"/>
</dbReference>
<comment type="caution">
    <text evidence="1">The sequence shown here is derived from an EMBL/GenBank/DDBJ whole genome shotgun (WGS) entry which is preliminary data.</text>
</comment>
<evidence type="ECO:0000313" key="1">
    <source>
        <dbReference type="EMBL" id="NIH56341.1"/>
    </source>
</evidence>
<reference evidence="1 2" key="1">
    <citation type="submission" date="2020-02" db="EMBL/GenBank/DDBJ databases">
        <title>Sequencing the genomes of 1000 actinobacteria strains.</title>
        <authorList>
            <person name="Klenk H.-P."/>
        </authorList>
    </citation>
    <scope>NUCLEOTIDE SEQUENCE [LARGE SCALE GENOMIC DNA]</scope>
    <source>
        <strain evidence="1 2">DSM 19609</strain>
    </source>
</reference>
<keyword evidence="2" id="KW-1185">Reference proteome</keyword>
<dbReference type="Proteomes" id="UP000749311">
    <property type="component" value="Unassembled WGS sequence"/>
</dbReference>
<organism evidence="1 2">
    <name type="scientific">Brooklawnia cerclae</name>
    <dbReference type="NCBI Taxonomy" id="349934"/>
    <lineage>
        <taxon>Bacteria</taxon>
        <taxon>Bacillati</taxon>
        <taxon>Actinomycetota</taxon>
        <taxon>Actinomycetes</taxon>
        <taxon>Propionibacteriales</taxon>
        <taxon>Propionibacteriaceae</taxon>
        <taxon>Brooklawnia</taxon>
    </lineage>
</organism>
<sequence length="138" mass="15277">MPTMILEPRSDGWLDLLDEPAHSRPPTIPVPDVATRLARHIALALLEALAGRRPSTQFSAWLPPKSWHTLNSWVRDNRADPARLASIRLVRDPNGHVDAVIRYETSRRSLVATAVLTEGTSGWCCAGLAVLWPGSRTR</sequence>
<dbReference type="InterPro" id="IPR045596">
    <property type="entry name" value="DUF6459"/>
</dbReference>
<evidence type="ECO:0000313" key="2">
    <source>
        <dbReference type="Proteomes" id="UP000749311"/>
    </source>
</evidence>
<dbReference type="RefSeq" id="WP_167165354.1">
    <property type="nucleotide sequence ID" value="NZ_BAAAOO010000002.1"/>
</dbReference>
<dbReference type="EMBL" id="JAAMOZ010000001">
    <property type="protein sequence ID" value="NIH56341.1"/>
    <property type="molecule type" value="Genomic_DNA"/>
</dbReference>
<proteinExistence type="predicted"/>
<protein>
    <submittedName>
        <fullName evidence="1">Uncharacterized protein</fullName>
    </submittedName>
</protein>
<name>A0ABX0SEG3_9ACTN</name>